<reference evidence="3" key="1">
    <citation type="journal article" date="2019" name="Int. J. Syst. Evol. Microbiol.">
        <title>The Global Catalogue of Microorganisms (GCM) 10K type strain sequencing project: providing services to taxonomists for standard genome sequencing and annotation.</title>
        <authorList>
            <consortium name="The Broad Institute Genomics Platform"/>
            <consortium name="The Broad Institute Genome Sequencing Center for Infectious Disease"/>
            <person name="Wu L."/>
            <person name="Ma J."/>
        </authorList>
    </citation>
    <scope>NUCLEOTIDE SEQUENCE [LARGE SCALE GENOMIC DNA]</scope>
    <source>
        <strain evidence="3">JCM 17759</strain>
    </source>
</reference>
<keyword evidence="3" id="KW-1185">Reference proteome</keyword>
<evidence type="ECO:0000313" key="3">
    <source>
        <dbReference type="Proteomes" id="UP001500840"/>
    </source>
</evidence>
<dbReference type="InterPro" id="IPR016883">
    <property type="entry name" value="UCP028431"/>
</dbReference>
<name>A0ABP8N6B5_9BACT</name>
<dbReference type="RefSeq" id="WP_345325203.1">
    <property type="nucleotide sequence ID" value="NZ_BAABGA010000050.1"/>
</dbReference>
<dbReference type="PIRSF" id="PIRSF028431">
    <property type="entry name" value="UCP028431"/>
    <property type="match status" value="1"/>
</dbReference>
<protein>
    <submittedName>
        <fullName evidence="2">Glucoamylase family protein</fullName>
    </submittedName>
</protein>
<dbReference type="Proteomes" id="UP001500840">
    <property type="component" value="Unassembled WGS sequence"/>
</dbReference>
<dbReference type="Gene3D" id="1.50.10.140">
    <property type="match status" value="1"/>
</dbReference>
<evidence type="ECO:0000259" key="1">
    <source>
        <dbReference type="Pfam" id="PF10091"/>
    </source>
</evidence>
<dbReference type="EMBL" id="BAABGA010000050">
    <property type="protein sequence ID" value="GAA4460706.1"/>
    <property type="molecule type" value="Genomic_DNA"/>
</dbReference>
<evidence type="ECO:0000313" key="2">
    <source>
        <dbReference type="EMBL" id="GAA4460706.1"/>
    </source>
</evidence>
<dbReference type="InterPro" id="IPR019282">
    <property type="entry name" value="Glycoamylase-like_cons_dom"/>
</dbReference>
<proteinExistence type="predicted"/>
<comment type="caution">
    <text evidence="2">The sequence shown here is derived from an EMBL/GenBank/DDBJ whole genome shotgun (WGS) entry which is preliminary data.</text>
</comment>
<dbReference type="Pfam" id="PF10091">
    <property type="entry name" value="Glycoamylase"/>
    <property type="match status" value="1"/>
</dbReference>
<feature type="domain" description="Glycoamylase-like" evidence="1">
    <location>
        <begin position="213"/>
        <end position="433"/>
    </location>
</feature>
<sequence length="445" mass="49346">MKRRTFLATGLSLSMAPSNLLSKANAVESQLVSSLRREPAAMEQSDHSFLRDLQQRCYQYFVDAAHPNTGFVSDRGATDGSWFSVHASSAACGFGLAAHSVAAQSEWIPRQLAAARTRQLLHSLVTLANHKKGFVYHFFDAASGKRSRGAEASSIDTALLITGAMTAATTFSDDLEIVQLADELYRRVDWQWMLGANDLMHMGWTPESGMIPHQWDSFSELIVLVLLAIGAPNSPIPPRCWQAWRRSPVLQHDGEDFISYPPLFVHQYPMAFFDFRKVRSASGRSYWDNSVRAHHAQIAFMTELGNRYPAQMRHYGNDLWGLTSSDSAGGYRDWGGPYENGRCEPDRDIDGTIVPSAAAGGLAIVPNEALHTLRYQKQHFGDKIFSRYGFVNAYNPATQWVGRDVIGIDTGITLVMAENLLTGGVWEAFMRHPAANRALQLAGFA</sequence>
<accession>A0ABP8N6B5</accession>
<organism evidence="2 3">
    <name type="scientific">Novipirellula rosea</name>
    <dbReference type="NCBI Taxonomy" id="1031540"/>
    <lineage>
        <taxon>Bacteria</taxon>
        <taxon>Pseudomonadati</taxon>
        <taxon>Planctomycetota</taxon>
        <taxon>Planctomycetia</taxon>
        <taxon>Pirellulales</taxon>
        <taxon>Pirellulaceae</taxon>
        <taxon>Novipirellula</taxon>
    </lineage>
</organism>
<gene>
    <name evidence="2" type="ORF">GCM10023156_41990</name>
</gene>